<evidence type="ECO:0000256" key="4">
    <source>
        <dbReference type="ARBA" id="ARBA00022481"/>
    </source>
</evidence>
<evidence type="ECO:0000256" key="8">
    <source>
        <dbReference type="ARBA" id="ARBA00023136"/>
    </source>
</evidence>
<dbReference type="PANTHER" id="PTHR30093">
    <property type="entry name" value="GENERAL SECRETION PATHWAY PROTEIN G"/>
    <property type="match status" value="1"/>
</dbReference>
<dbReference type="InterPro" id="IPR045584">
    <property type="entry name" value="Pilin-like"/>
</dbReference>
<dbReference type="PANTHER" id="PTHR30093:SF41">
    <property type="entry name" value="TYPE II SECRETION SYSTEM PROTEIN H"/>
    <property type="match status" value="1"/>
</dbReference>
<dbReference type="NCBIfam" id="TIGR02532">
    <property type="entry name" value="IV_pilin_GFxxxE"/>
    <property type="match status" value="1"/>
</dbReference>
<feature type="domain" description="Type IV pilin Tt1218-like" evidence="13">
    <location>
        <begin position="243"/>
        <end position="310"/>
    </location>
</feature>
<evidence type="ECO:0000256" key="6">
    <source>
        <dbReference type="ARBA" id="ARBA00022692"/>
    </source>
</evidence>
<dbReference type="InterPro" id="IPR013362">
    <property type="entry name" value="Pilus_4_PilV"/>
</dbReference>
<evidence type="ECO:0000313" key="14">
    <source>
        <dbReference type="EMBL" id="MDR6214747.1"/>
    </source>
</evidence>
<feature type="transmembrane region" description="Helical" evidence="11">
    <location>
        <begin position="220"/>
        <end position="243"/>
    </location>
</feature>
<name>A0ABU1IC00_9BURK</name>
<dbReference type="EMBL" id="JAVIZX010000001">
    <property type="protein sequence ID" value="MDR6214747.1"/>
    <property type="molecule type" value="Genomic_DNA"/>
</dbReference>
<comment type="subcellular location">
    <subcellularLocation>
        <location evidence="1">Cell inner membrane</location>
        <topology evidence="1">Single-pass membrane protein</topology>
    </subcellularLocation>
</comment>
<feature type="domain" description="General secretion pathway GspH" evidence="12">
    <location>
        <begin position="70"/>
        <end position="149"/>
    </location>
</feature>
<dbReference type="RefSeq" id="WP_309829067.1">
    <property type="nucleotide sequence ID" value="NZ_JAVIZX010000001.1"/>
</dbReference>
<evidence type="ECO:0000256" key="3">
    <source>
        <dbReference type="ARBA" id="ARBA00022475"/>
    </source>
</evidence>
<keyword evidence="4" id="KW-0488">Methylation</keyword>
<comment type="similarity">
    <text evidence="9">Belongs to the GSP H family.</text>
</comment>
<keyword evidence="5" id="KW-0997">Cell inner membrane</keyword>
<evidence type="ECO:0000259" key="12">
    <source>
        <dbReference type="Pfam" id="PF12019"/>
    </source>
</evidence>
<evidence type="ECO:0000256" key="1">
    <source>
        <dbReference type="ARBA" id="ARBA00004377"/>
    </source>
</evidence>
<feature type="transmembrane region" description="Helical" evidence="11">
    <location>
        <begin position="33"/>
        <end position="53"/>
    </location>
</feature>
<dbReference type="Gene3D" id="3.55.40.10">
    <property type="entry name" value="minor pseudopilin epsh domain"/>
    <property type="match status" value="1"/>
</dbReference>
<gene>
    <name evidence="14" type="ORF">QE399_002436</name>
</gene>
<dbReference type="Proteomes" id="UP001267710">
    <property type="component" value="Unassembled WGS sequence"/>
</dbReference>
<keyword evidence="15" id="KW-1185">Reference proteome</keyword>
<protein>
    <recommendedName>
        <fullName evidence="2">Type II secretion system protein H</fullName>
    </recommendedName>
    <alternativeName>
        <fullName evidence="10">General secretion pathway protein H</fullName>
    </alternativeName>
</protein>
<dbReference type="Pfam" id="PF07963">
    <property type="entry name" value="N_methyl"/>
    <property type="match status" value="1"/>
</dbReference>
<dbReference type="NCBIfam" id="TIGR02523">
    <property type="entry name" value="type_IV_pilV"/>
    <property type="match status" value="1"/>
</dbReference>
<evidence type="ECO:0000313" key="15">
    <source>
        <dbReference type="Proteomes" id="UP001267710"/>
    </source>
</evidence>
<dbReference type="Pfam" id="PF22150">
    <property type="entry name" value="Tt1218-like"/>
    <property type="match status" value="1"/>
</dbReference>
<dbReference type="Pfam" id="PF12019">
    <property type="entry name" value="GspH"/>
    <property type="match status" value="1"/>
</dbReference>
<evidence type="ECO:0000256" key="2">
    <source>
        <dbReference type="ARBA" id="ARBA00021549"/>
    </source>
</evidence>
<keyword evidence="7 11" id="KW-1133">Transmembrane helix</keyword>
<evidence type="ECO:0000256" key="5">
    <source>
        <dbReference type="ARBA" id="ARBA00022519"/>
    </source>
</evidence>
<evidence type="ECO:0000256" key="9">
    <source>
        <dbReference type="ARBA" id="ARBA00025772"/>
    </source>
</evidence>
<proteinExistence type="inferred from homology"/>
<keyword evidence="3" id="KW-1003">Cell membrane</keyword>
<evidence type="ECO:0000256" key="10">
    <source>
        <dbReference type="ARBA" id="ARBA00030775"/>
    </source>
</evidence>
<dbReference type="SUPFAM" id="SSF54523">
    <property type="entry name" value="Pili subunits"/>
    <property type="match status" value="1"/>
</dbReference>
<evidence type="ECO:0000256" key="7">
    <source>
        <dbReference type="ARBA" id="ARBA00022989"/>
    </source>
</evidence>
<dbReference type="InterPro" id="IPR012902">
    <property type="entry name" value="N_methyl_site"/>
</dbReference>
<comment type="caution">
    <text evidence="14">The sequence shown here is derived from an EMBL/GenBank/DDBJ whole genome shotgun (WGS) entry which is preliminary data.</text>
</comment>
<accession>A0ABU1IC00</accession>
<dbReference type="InterPro" id="IPR022346">
    <property type="entry name" value="T2SS_GspH"/>
</dbReference>
<organism evidence="14 15">
    <name type="scientific">Paracidovorax wautersii</name>
    <dbReference type="NCBI Taxonomy" id="1177982"/>
    <lineage>
        <taxon>Bacteria</taxon>
        <taxon>Pseudomonadati</taxon>
        <taxon>Pseudomonadota</taxon>
        <taxon>Betaproteobacteria</taxon>
        <taxon>Burkholderiales</taxon>
        <taxon>Comamonadaceae</taxon>
        <taxon>Paracidovorax</taxon>
    </lineage>
</organism>
<sequence length="413" mass="44930">MPYDGAKDTNISVTFADPLQPDSMYSARRHHGFTAIELMVVVSILAILMAIAAPSFKLLIERWHVLQTVDGLKTTLYYARSEALKRGGNVYIEKIAKSKAPGCVSADTNQDWDCGWVVFVDADGDGVWDAGEEIQRFTPSGNVTVTKKTERQIHRHQSVGRGKWRKSIGIYRRTRGRHLFSSDQRGVHGYWWAGKGHQPGGRAMLVKSERTASRSKPQRGIALLESLIAIVVMALGILGIVGVQMRTLTDTQAGVRRAQAIRLIEDLSERIQNNPDALGNLSTYTTKPTSVTTDCTSTACNPADLAKFDIKQWRTAVTSGLPDGDATVFVPKGGGRQLGVLISWTESRFSSSGNALSTAEKTALNAPMAVSGTDAADQAIQCTDGHLCHLQYIQPTQRCAPWGVGGATLYCPN</sequence>
<dbReference type="InterPro" id="IPR054402">
    <property type="entry name" value="Tt1218-like_dom"/>
</dbReference>
<reference evidence="14 15" key="1">
    <citation type="submission" date="2023-08" db="EMBL/GenBank/DDBJ databases">
        <title>Functional and genomic diversity of the sorghum phyllosphere microbiome.</title>
        <authorList>
            <person name="Shade A."/>
        </authorList>
    </citation>
    <scope>NUCLEOTIDE SEQUENCE [LARGE SCALE GENOMIC DNA]</scope>
    <source>
        <strain evidence="14 15">SORGH_AS_0335</strain>
    </source>
</reference>
<evidence type="ECO:0000256" key="11">
    <source>
        <dbReference type="SAM" id="Phobius"/>
    </source>
</evidence>
<evidence type="ECO:0000259" key="13">
    <source>
        <dbReference type="Pfam" id="PF22150"/>
    </source>
</evidence>
<keyword evidence="6 11" id="KW-0812">Transmembrane</keyword>
<keyword evidence="8 11" id="KW-0472">Membrane</keyword>